<evidence type="ECO:0000313" key="2">
    <source>
        <dbReference type="Proteomes" id="UP000594892"/>
    </source>
</evidence>
<organism evidence="1 2">
    <name type="scientific">Burkholderia glumae</name>
    <name type="common">Pseudomonas glumae</name>
    <dbReference type="NCBI Taxonomy" id="337"/>
    <lineage>
        <taxon>Bacteria</taxon>
        <taxon>Pseudomonadati</taxon>
        <taxon>Pseudomonadota</taxon>
        <taxon>Betaproteobacteria</taxon>
        <taxon>Burkholderiales</taxon>
        <taxon>Burkholderiaceae</taxon>
        <taxon>Burkholderia</taxon>
    </lineage>
</organism>
<proteinExistence type="predicted"/>
<name>A0AAP9Y3L3_BURGL</name>
<protein>
    <submittedName>
        <fullName evidence="1">Uncharacterized protein</fullName>
    </submittedName>
</protein>
<dbReference type="Proteomes" id="UP000594892">
    <property type="component" value="Chromosome 2"/>
</dbReference>
<dbReference type="RefSeq" id="WP_015876029.1">
    <property type="nucleotide sequence ID" value="NZ_CP033641.1"/>
</dbReference>
<gene>
    <name evidence="1" type="ORF">I6H06_13190</name>
</gene>
<sequence length="146" mass="15870">MAGTNDFSVGRDGAQLTIIDSNFGTVTINGITKFEAKPAVVKLKSVQIRGRILHKTVPDGHALSFEIDRQDPSYEQYFADAEAAYYAGLPAAAIFLTHTINNPDGTVSQYQYLDMALAPDDDGSWEGQAKVTQKFSAEAGRKIRLA</sequence>
<dbReference type="AlphaFoldDB" id="A0AAP9Y3L3"/>
<evidence type="ECO:0000313" key="1">
    <source>
        <dbReference type="EMBL" id="QPQ93229.1"/>
    </source>
</evidence>
<dbReference type="GeneID" id="45698296"/>
<reference evidence="1 2" key="1">
    <citation type="submission" date="2020-12" db="EMBL/GenBank/DDBJ databases">
        <title>FDA dAtabase for Regulatory Grade micrObial Sequences (FDA-ARGOS): Supporting development and validation of Infectious Disease Dx tests.</title>
        <authorList>
            <person name="Minogue T."/>
            <person name="Wolcott M."/>
            <person name="Wasieloski L."/>
            <person name="Aguilar W."/>
            <person name="Moore D."/>
            <person name="Jaissle J."/>
            <person name="Tallon L."/>
            <person name="Sadzewicz L."/>
            <person name="Zhao X."/>
            <person name="Boylan J."/>
            <person name="Ott S."/>
            <person name="Bowen H."/>
            <person name="Vavikolanu K."/>
            <person name="Mehta A."/>
            <person name="Aluvathingal J."/>
            <person name="Nadendla S."/>
            <person name="Yan Y."/>
            <person name="Sichtig H."/>
        </authorList>
    </citation>
    <scope>NUCLEOTIDE SEQUENCE [LARGE SCALE GENOMIC DNA]</scope>
    <source>
        <strain evidence="1 2">FDAARGOS_949</strain>
    </source>
</reference>
<accession>A0AAP9Y3L3</accession>
<dbReference type="EMBL" id="CP065601">
    <property type="protein sequence ID" value="QPQ93229.1"/>
    <property type="molecule type" value="Genomic_DNA"/>
</dbReference>